<evidence type="ECO:0000313" key="2">
    <source>
        <dbReference type="Proteomes" id="UP001595384"/>
    </source>
</evidence>
<proteinExistence type="predicted"/>
<evidence type="ECO:0000313" key="1">
    <source>
        <dbReference type="EMBL" id="MFC3023879.1"/>
    </source>
</evidence>
<gene>
    <name evidence="1" type="ORF">ACFODT_08580</name>
</gene>
<organism evidence="1 2">
    <name type="scientific">Vibrio zhugei</name>
    <dbReference type="NCBI Taxonomy" id="2479546"/>
    <lineage>
        <taxon>Bacteria</taxon>
        <taxon>Pseudomonadati</taxon>
        <taxon>Pseudomonadota</taxon>
        <taxon>Gammaproteobacteria</taxon>
        <taxon>Vibrionales</taxon>
        <taxon>Vibrionaceae</taxon>
        <taxon>Vibrio</taxon>
    </lineage>
</organism>
<accession>A0ABV7C9M3</accession>
<protein>
    <submittedName>
        <fullName evidence="1">Uncharacterized protein</fullName>
    </submittedName>
</protein>
<sequence>MKRDNTILQRAFAKPILPEKRVSQMIQFQCIGHQTGYLLFDDLDIGPIPPTPKSRLCLNTPDDMRVCH</sequence>
<dbReference type="RefSeq" id="WP_123015163.1">
    <property type="nucleotide sequence ID" value="NZ_AP024911.1"/>
</dbReference>
<comment type="caution">
    <text evidence="1">The sequence shown here is derived from an EMBL/GenBank/DDBJ whole genome shotgun (WGS) entry which is preliminary data.</text>
</comment>
<dbReference type="Proteomes" id="UP001595384">
    <property type="component" value="Unassembled WGS sequence"/>
</dbReference>
<name>A0ABV7C9M3_9VIBR</name>
<keyword evidence="2" id="KW-1185">Reference proteome</keyword>
<reference evidence="2" key="1">
    <citation type="journal article" date="2019" name="Int. J. Syst. Evol. Microbiol.">
        <title>The Global Catalogue of Microorganisms (GCM) 10K type strain sequencing project: providing services to taxonomists for standard genome sequencing and annotation.</title>
        <authorList>
            <consortium name="The Broad Institute Genomics Platform"/>
            <consortium name="The Broad Institute Genome Sequencing Center for Infectious Disease"/>
            <person name="Wu L."/>
            <person name="Ma J."/>
        </authorList>
    </citation>
    <scope>NUCLEOTIDE SEQUENCE [LARGE SCALE GENOMIC DNA]</scope>
    <source>
        <strain evidence="2">KCTC 62784</strain>
    </source>
</reference>
<dbReference type="EMBL" id="JBHRSE010000056">
    <property type="protein sequence ID" value="MFC3023879.1"/>
    <property type="molecule type" value="Genomic_DNA"/>
</dbReference>